<dbReference type="GO" id="GO:0003677">
    <property type="term" value="F:DNA binding"/>
    <property type="evidence" value="ECO:0007669"/>
    <property type="project" value="InterPro"/>
</dbReference>
<dbReference type="Proteomes" id="UP000263098">
    <property type="component" value="Unassembled WGS sequence"/>
</dbReference>
<dbReference type="GO" id="GO:0006355">
    <property type="term" value="P:regulation of DNA-templated transcription"/>
    <property type="evidence" value="ECO:0007669"/>
    <property type="project" value="InterPro"/>
</dbReference>
<evidence type="ECO:0000313" key="2">
    <source>
        <dbReference type="Proteomes" id="UP000263098"/>
    </source>
</evidence>
<dbReference type="SUPFAM" id="SSF46894">
    <property type="entry name" value="C-terminal effector domain of the bipartite response regulators"/>
    <property type="match status" value="1"/>
</dbReference>
<dbReference type="AlphaFoldDB" id="A0A3D2SFE4"/>
<protein>
    <recommendedName>
        <fullName evidence="3">HTH luxR-type domain-containing protein</fullName>
    </recommendedName>
</protein>
<name>A0A3D2SFE4_9BACE</name>
<evidence type="ECO:0008006" key="3">
    <source>
        <dbReference type="Google" id="ProtNLM"/>
    </source>
</evidence>
<comment type="caution">
    <text evidence="1">The sequence shown here is derived from an EMBL/GenBank/DDBJ whole genome shotgun (WGS) entry which is preliminary data.</text>
</comment>
<dbReference type="InterPro" id="IPR016032">
    <property type="entry name" value="Sig_transdc_resp-reg_C-effctor"/>
</dbReference>
<sequence>GNRSKQLLRKFNEIVYGQDTLNWERLYRVMNDLYDGFFDRLREKFPFLEEDEFRICCLTYTQFSGSEISIIMGLSINTIQMKRSVIRKKLQIPSNGNIPHFLDAVLK</sequence>
<reference evidence="1 2" key="1">
    <citation type="journal article" date="2018" name="Nat. Biotechnol.">
        <title>A standardized bacterial taxonomy based on genome phylogeny substantially revises the tree of life.</title>
        <authorList>
            <person name="Parks D.H."/>
            <person name="Chuvochina M."/>
            <person name="Waite D.W."/>
            <person name="Rinke C."/>
            <person name="Skarshewski A."/>
            <person name="Chaumeil P.A."/>
            <person name="Hugenholtz P."/>
        </authorList>
    </citation>
    <scope>NUCLEOTIDE SEQUENCE [LARGE SCALE GENOMIC DNA]</scope>
    <source>
        <strain evidence="1">UBA9667</strain>
    </source>
</reference>
<accession>A0A3D2SFE4</accession>
<proteinExistence type="predicted"/>
<gene>
    <name evidence="1" type="ORF">DHW31_05475</name>
</gene>
<dbReference type="EMBL" id="DPVG01000199">
    <property type="protein sequence ID" value="HCK24230.1"/>
    <property type="molecule type" value="Genomic_DNA"/>
</dbReference>
<evidence type="ECO:0000313" key="1">
    <source>
        <dbReference type="EMBL" id="HCK24230.1"/>
    </source>
</evidence>
<feature type="non-terminal residue" evidence="1">
    <location>
        <position position="1"/>
    </location>
</feature>
<organism evidence="1 2">
    <name type="scientific">Bacteroides graminisolvens</name>
    <dbReference type="NCBI Taxonomy" id="477666"/>
    <lineage>
        <taxon>Bacteria</taxon>
        <taxon>Pseudomonadati</taxon>
        <taxon>Bacteroidota</taxon>
        <taxon>Bacteroidia</taxon>
        <taxon>Bacteroidales</taxon>
        <taxon>Bacteroidaceae</taxon>
        <taxon>Bacteroides</taxon>
    </lineage>
</organism>